<dbReference type="EMBL" id="UINC01061920">
    <property type="protein sequence ID" value="SVB88007.1"/>
    <property type="molecule type" value="Genomic_DNA"/>
</dbReference>
<evidence type="ECO:0000313" key="1">
    <source>
        <dbReference type="EMBL" id="SVB88007.1"/>
    </source>
</evidence>
<accession>A0A382HM36</accession>
<name>A0A382HM36_9ZZZZ</name>
<organism evidence="1">
    <name type="scientific">marine metagenome</name>
    <dbReference type="NCBI Taxonomy" id="408172"/>
    <lineage>
        <taxon>unclassified sequences</taxon>
        <taxon>metagenomes</taxon>
        <taxon>ecological metagenomes</taxon>
    </lineage>
</organism>
<proteinExistence type="predicted"/>
<gene>
    <name evidence="1" type="ORF">METZ01_LOCUS240861</name>
</gene>
<protein>
    <submittedName>
        <fullName evidence="1">Uncharacterized protein</fullName>
    </submittedName>
</protein>
<dbReference type="AlphaFoldDB" id="A0A382HM36"/>
<feature type="non-terminal residue" evidence="1">
    <location>
        <position position="31"/>
    </location>
</feature>
<sequence>PTGNSGKYGRAFQPRPAGFGHPRKLVALSIV</sequence>
<feature type="non-terminal residue" evidence="1">
    <location>
        <position position="1"/>
    </location>
</feature>
<reference evidence="1" key="1">
    <citation type="submission" date="2018-05" db="EMBL/GenBank/DDBJ databases">
        <authorList>
            <person name="Lanie J.A."/>
            <person name="Ng W.-L."/>
            <person name="Kazmierczak K.M."/>
            <person name="Andrzejewski T.M."/>
            <person name="Davidsen T.M."/>
            <person name="Wayne K.J."/>
            <person name="Tettelin H."/>
            <person name="Glass J.I."/>
            <person name="Rusch D."/>
            <person name="Podicherti R."/>
            <person name="Tsui H.-C.T."/>
            <person name="Winkler M.E."/>
        </authorList>
    </citation>
    <scope>NUCLEOTIDE SEQUENCE</scope>
</reference>